<dbReference type="RefSeq" id="XP_018061147.1">
    <property type="nucleotide sequence ID" value="XM_018207241.1"/>
</dbReference>
<evidence type="ECO:0000313" key="2">
    <source>
        <dbReference type="Proteomes" id="UP000070700"/>
    </source>
</evidence>
<keyword evidence="2" id="KW-1185">Reference proteome</keyword>
<reference evidence="1 2" key="1">
    <citation type="submission" date="2015-10" db="EMBL/GenBank/DDBJ databases">
        <title>Full genome of DAOMC 229536 Phialocephala scopiformis, a fungal endophyte of spruce producing the potent anti-insectan compound rugulosin.</title>
        <authorList>
            <consortium name="DOE Joint Genome Institute"/>
            <person name="Walker A.K."/>
            <person name="Frasz S.L."/>
            <person name="Seifert K.A."/>
            <person name="Miller J.D."/>
            <person name="Mondo S.J."/>
            <person name="Labutti K."/>
            <person name="Lipzen A."/>
            <person name="Dockter R."/>
            <person name="Kennedy M."/>
            <person name="Grigoriev I.V."/>
            <person name="Spatafora J.W."/>
        </authorList>
    </citation>
    <scope>NUCLEOTIDE SEQUENCE [LARGE SCALE GENOMIC DNA]</scope>
    <source>
        <strain evidence="1 2">CBS 120377</strain>
    </source>
</reference>
<dbReference type="Proteomes" id="UP000070700">
    <property type="component" value="Unassembled WGS sequence"/>
</dbReference>
<dbReference type="OrthoDB" id="3775006at2759"/>
<sequence>MAATNKDSLTKLKDLYQAIDSLKPTSTPEEFQTISAFFSPTCTTYLKSMREYDEPSLGRTATISSLQDNLKIQHVVNRHIISQSTSADGLTVYCEMKNRLHVLGQTLDPFYETAVVVFDEEGLITEFKNYSCRSHIVEIVQEQTGLGPYAEVPETRGKSEGKAGCC</sequence>
<dbReference type="InParanoid" id="A0A132B319"/>
<proteinExistence type="predicted"/>
<dbReference type="GeneID" id="28816967"/>
<gene>
    <name evidence="1" type="ORF">LY89DRAFT_397492</name>
</gene>
<dbReference type="KEGG" id="psco:LY89DRAFT_397492"/>
<evidence type="ECO:0008006" key="3">
    <source>
        <dbReference type="Google" id="ProtNLM"/>
    </source>
</evidence>
<name>A0A132B319_MOLSC</name>
<evidence type="ECO:0000313" key="1">
    <source>
        <dbReference type="EMBL" id="KUJ06792.1"/>
    </source>
</evidence>
<organism evidence="1 2">
    <name type="scientific">Mollisia scopiformis</name>
    <name type="common">Conifer needle endophyte fungus</name>
    <name type="synonym">Phialocephala scopiformis</name>
    <dbReference type="NCBI Taxonomy" id="149040"/>
    <lineage>
        <taxon>Eukaryota</taxon>
        <taxon>Fungi</taxon>
        <taxon>Dikarya</taxon>
        <taxon>Ascomycota</taxon>
        <taxon>Pezizomycotina</taxon>
        <taxon>Leotiomycetes</taxon>
        <taxon>Helotiales</taxon>
        <taxon>Mollisiaceae</taxon>
        <taxon>Mollisia</taxon>
    </lineage>
</organism>
<dbReference type="AlphaFoldDB" id="A0A132B319"/>
<accession>A0A132B319</accession>
<protein>
    <recommendedName>
        <fullName evidence="3">SnoaL-like domain-containing protein</fullName>
    </recommendedName>
</protein>
<dbReference type="EMBL" id="KQ947443">
    <property type="protein sequence ID" value="KUJ06792.1"/>
    <property type="molecule type" value="Genomic_DNA"/>
</dbReference>